<evidence type="ECO:0000256" key="1">
    <source>
        <dbReference type="SAM" id="MobiDB-lite"/>
    </source>
</evidence>
<gene>
    <name evidence="2" type="ORF">CBR_g4839</name>
</gene>
<feature type="region of interest" description="Disordered" evidence="1">
    <location>
        <begin position="171"/>
        <end position="226"/>
    </location>
</feature>
<organism evidence="2 3">
    <name type="scientific">Chara braunii</name>
    <name type="common">Braun's stonewort</name>
    <dbReference type="NCBI Taxonomy" id="69332"/>
    <lineage>
        <taxon>Eukaryota</taxon>
        <taxon>Viridiplantae</taxon>
        <taxon>Streptophyta</taxon>
        <taxon>Charophyceae</taxon>
        <taxon>Charales</taxon>
        <taxon>Characeae</taxon>
        <taxon>Chara</taxon>
    </lineage>
</organism>
<feature type="compositionally biased region" description="Low complexity" evidence="1">
    <location>
        <begin position="661"/>
        <end position="678"/>
    </location>
</feature>
<dbReference type="Gramene" id="GBG70012">
    <property type="protein sequence ID" value="GBG70012"/>
    <property type="gene ID" value="CBR_g4839"/>
</dbReference>
<feature type="region of interest" description="Disordered" evidence="1">
    <location>
        <begin position="610"/>
        <end position="707"/>
    </location>
</feature>
<sequence length="1065" mass="110241">MLLLEREIPKVFVPGAAGTDENLVGGHPSPLSTGSRSPVSTLVPFRSPQRSADVSPLSNGSSGGRGSLEGATAGGGAVGVPPSRRGCPRSCAAVTLLTTSSKGNTDPSGSSYPFSKGNTGRVLSAFGTCLPKAGNGCVAAGLALAASSSQISQQQSSQTSLQSHGNLQITKISQTADNSRNSLSSETTEPRPRGVSGATACEAPSLPAQRQQQQQHTSLAFPSTASEARVPDASSASALSCASTVRSRVAMFEQAASLAMTCSRQGVSESLRAFDARTARRPPALQAEADPLRGVVACRLTHAGRTNNAANLSAAGNAVRPDGLASAMGGGGGGGGGGGASAALVVGVKMSVDDSALPEVGRKHDDSLHDGCSGIASNNGLSIVAAQGGGPSTRVSRHRRFASWSHSRDLPQFEDIRIAEGNAAKEREDDVLAVDVNSLARRPTAIKEVEVEAPLHRTGFCNDVNVKGGLSKKVMMPNGNCLPTVEELIPDVLQNAISLTSSGVATTNVSAGSVATTVSSGGSSPVGSHASFFSNDMATSSMYTSSLSVSPLSSTTEESTKRGRREECRERGERGQRGEKEEENNAESGSQNGLADYGMHKERRSQINLTTAGVSSRPPRSSGLASGGAFTLGSRKSAIGGGGGEEEGGLSSRSQGMAMPATSSSSSGTSSLSALDLGGRVGYSSGHEQRLPRQPQRPQELKESSHPSLISDMSSYLLSSSSEYAPSSLPSCLGGDRKRSFVSKSYQTSTTSVTQIEAVTNVVGFHVGENIPEGGSTTAVAPSQRSGYGLSVYSNGPHAGISKLPSAANLGNPYAPTPLSERNGGPPPQSHLLPPRSAAALGLGLGIGGGGGGGKASTHSRSTRFEELDDEFDLPFVQDARDVVHAQLKAEMDRSLWGGKRIAISYNGQPLNVKEENALLRESVGDSFAFDASGKPTFTILLEPSSFTLELVRTCDTLVASKVRNFGGRSSWQPTVISRNGEPEAIRIRIGTAGVKGSATYTTGFFRRRPFGLSLERLAVNCVDPSVFREILPTGSLVDVIFSFEAYDFQGYTGVRLLAHKITLI</sequence>
<evidence type="ECO:0000313" key="3">
    <source>
        <dbReference type="Proteomes" id="UP000265515"/>
    </source>
</evidence>
<comment type="caution">
    <text evidence="2">The sequence shown here is derived from an EMBL/GenBank/DDBJ whole genome shotgun (WGS) entry which is preliminary data.</text>
</comment>
<dbReference type="OrthoDB" id="1624321at2759"/>
<proteinExistence type="predicted"/>
<feature type="region of interest" description="Disordered" evidence="1">
    <location>
        <begin position="544"/>
        <end position="595"/>
    </location>
</feature>
<evidence type="ECO:0000313" key="2">
    <source>
        <dbReference type="EMBL" id="GBG70012.1"/>
    </source>
</evidence>
<accession>A0A388KIZ6</accession>
<feature type="compositionally biased region" description="Basic and acidic residues" evidence="1">
    <location>
        <begin position="558"/>
        <end position="580"/>
    </location>
</feature>
<name>A0A388KIZ6_CHABU</name>
<dbReference type="EMBL" id="BFEA01000124">
    <property type="protein sequence ID" value="GBG70012.1"/>
    <property type="molecule type" value="Genomic_DNA"/>
</dbReference>
<protein>
    <submittedName>
        <fullName evidence="2">Uncharacterized protein</fullName>
    </submittedName>
</protein>
<feature type="compositionally biased region" description="Polar residues" evidence="1">
    <location>
        <begin position="171"/>
        <end position="187"/>
    </location>
</feature>
<dbReference type="AlphaFoldDB" id="A0A388KIZ6"/>
<dbReference type="Proteomes" id="UP000265515">
    <property type="component" value="Unassembled WGS sequence"/>
</dbReference>
<feature type="compositionally biased region" description="Low complexity" evidence="1">
    <location>
        <begin position="544"/>
        <end position="557"/>
    </location>
</feature>
<keyword evidence="3" id="KW-1185">Reference proteome</keyword>
<reference evidence="2 3" key="1">
    <citation type="journal article" date="2018" name="Cell">
        <title>The Chara Genome: Secondary Complexity and Implications for Plant Terrestrialization.</title>
        <authorList>
            <person name="Nishiyama T."/>
            <person name="Sakayama H."/>
            <person name="Vries J.D."/>
            <person name="Buschmann H."/>
            <person name="Saint-Marcoux D."/>
            <person name="Ullrich K.K."/>
            <person name="Haas F.B."/>
            <person name="Vanderstraeten L."/>
            <person name="Becker D."/>
            <person name="Lang D."/>
            <person name="Vosolsobe S."/>
            <person name="Rombauts S."/>
            <person name="Wilhelmsson P.K.I."/>
            <person name="Janitza P."/>
            <person name="Kern R."/>
            <person name="Heyl A."/>
            <person name="Rumpler F."/>
            <person name="Villalobos L.I.A.C."/>
            <person name="Clay J.M."/>
            <person name="Skokan R."/>
            <person name="Toyoda A."/>
            <person name="Suzuki Y."/>
            <person name="Kagoshima H."/>
            <person name="Schijlen E."/>
            <person name="Tajeshwar N."/>
            <person name="Catarino B."/>
            <person name="Hetherington A.J."/>
            <person name="Saltykova A."/>
            <person name="Bonnot C."/>
            <person name="Breuninger H."/>
            <person name="Symeonidi A."/>
            <person name="Radhakrishnan G.V."/>
            <person name="Van Nieuwerburgh F."/>
            <person name="Deforce D."/>
            <person name="Chang C."/>
            <person name="Karol K.G."/>
            <person name="Hedrich R."/>
            <person name="Ulvskov P."/>
            <person name="Glockner G."/>
            <person name="Delwiche C.F."/>
            <person name="Petrasek J."/>
            <person name="Van de Peer Y."/>
            <person name="Friml J."/>
            <person name="Beilby M."/>
            <person name="Dolan L."/>
            <person name="Kohara Y."/>
            <person name="Sugano S."/>
            <person name="Fujiyama A."/>
            <person name="Delaux P.-M."/>
            <person name="Quint M."/>
            <person name="TheiBen G."/>
            <person name="Hagemann M."/>
            <person name="Harholt J."/>
            <person name="Dunand C."/>
            <person name="Zachgo S."/>
            <person name="Langdale J."/>
            <person name="Maumus F."/>
            <person name="Straeten D.V.D."/>
            <person name="Gould S.B."/>
            <person name="Rensing S.A."/>
        </authorList>
    </citation>
    <scope>NUCLEOTIDE SEQUENCE [LARGE SCALE GENOMIC DNA]</scope>
    <source>
        <strain evidence="2 3">S276</strain>
    </source>
</reference>
<feature type="compositionally biased region" description="Gly residues" evidence="1">
    <location>
        <begin position="61"/>
        <end position="78"/>
    </location>
</feature>
<feature type="compositionally biased region" description="Polar residues" evidence="1">
    <location>
        <begin position="30"/>
        <end position="40"/>
    </location>
</feature>
<feature type="compositionally biased region" description="Polar residues" evidence="1">
    <location>
        <begin position="216"/>
        <end position="226"/>
    </location>
</feature>
<feature type="region of interest" description="Disordered" evidence="1">
    <location>
        <begin position="16"/>
        <end position="84"/>
    </location>
</feature>